<proteinExistence type="predicted"/>
<dbReference type="GO" id="GO:0000155">
    <property type="term" value="F:phosphorelay sensor kinase activity"/>
    <property type="evidence" value="ECO:0007669"/>
    <property type="project" value="InterPro"/>
</dbReference>
<dbReference type="GO" id="GO:0005524">
    <property type="term" value="F:ATP binding"/>
    <property type="evidence" value="ECO:0007669"/>
    <property type="project" value="UniProtKB-KW"/>
</dbReference>
<evidence type="ECO:0000256" key="6">
    <source>
        <dbReference type="ARBA" id="ARBA00022679"/>
    </source>
</evidence>
<dbReference type="CDD" id="cd00082">
    <property type="entry name" value="HisKA"/>
    <property type="match status" value="1"/>
</dbReference>
<keyword evidence="12" id="KW-0902">Two-component regulatory system</keyword>
<evidence type="ECO:0000256" key="8">
    <source>
        <dbReference type="ARBA" id="ARBA00022741"/>
    </source>
</evidence>
<dbReference type="PROSITE" id="PS50109">
    <property type="entry name" value="HIS_KIN"/>
    <property type="match status" value="1"/>
</dbReference>
<feature type="transmembrane region" description="Helical" evidence="16">
    <location>
        <begin position="20"/>
        <end position="47"/>
    </location>
</feature>
<feature type="region of interest" description="Disordered" evidence="15">
    <location>
        <begin position="887"/>
        <end position="907"/>
    </location>
</feature>
<name>A0A174ZX33_9FIRM</name>
<keyword evidence="11 16" id="KW-1133">Transmembrane helix</keyword>
<dbReference type="Pfam" id="PF02518">
    <property type="entry name" value="HATPase_c"/>
    <property type="match status" value="1"/>
</dbReference>
<keyword evidence="10" id="KW-0067">ATP-binding</keyword>
<dbReference type="Gene3D" id="3.30.565.10">
    <property type="entry name" value="Histidine kinase-like ATPase, C-terminal domain"/>
    <property type="match status" value="1"/>
</dbReference>
<evidence type="ECO:0000313" key="18">
    <source>
        <dbReference type="EMBL" id="CUQ91905.1"/>
    </source>
</evidence>
<keyword evidence="4" id="KW-1003">Cell membrane</keyword>
<evidence type="ECO:0000256" key="14">
    <source>
        <dbReference type="SAM" id="Coils"/>
    </source>
</evidence>
<dbReference type="InterPro" id="IPR036890">
    <property type="entry name" value="HATPase_C_sf"/>
</dbReference>
<dbReference type="Pfam" id="PF00512">
    <property type="entry name" value="HisKA"/>
    <property type="match status" value="1"/>
</dbReference>
<dbReference type="EMBL" id="CZBX01000013">
    <property type="protein sequence ID" value="CUQ91905.1"/>
    <property type="molecule type" value="Genomic_DNA"/>
</dbReference>
<dbReference type="AlphaFoldDB" id="A0A174ZX33"/>
<dbReference type="PANTHER" id="PTHR45528">
    <property type="entry name" value="SENSOR HISTIDINE KINASE CPXA"/>
    <property type="match status" value="1"/>
</dbReference>
<evidence type="ECO:0000256" key="12">
    <source>
        <dbReference type="ARBA" id="ARBA00023012"/>
    </source>
</evidence>
<reference evidence="18 19" key="1">
    <citation type="submission" date="2015-09" db="EMBL/GenBank/DDBJ databases">
        <authorList>
            <consortium name="Pathogen Informatics"/>
        </authorList>
    </citation>
    <scope>NUCLEOTIDE SEQUENCE [LARGE SCALE GENOMIC DNA]</scope>
    <source>
        <strain evidence="18 19">2789STDY5834889</strain>
    </source>
</reference>
<dbReference type="SUPFAM" id="SSF55874">
    <property type="entry name" value="ATPase domain of HSP90 chaperone/DNA topoisomerase II/histidine kinase"/>
    <property type="match status" value="1"/>
</dbReference>
<evidence type="ECO:0000256" key="3">
    <source>
        <dbReference type="ARBA" id="ARBA00012438"/>
    </source>
</evidence>
<organism evidence="18 19">
    <name type="scientific">[Ruminococcus] torques</name>
    <dbReference type="NCBI Taxonomy" id="33039"/>
    <lineage>
        <taxon>Bacteria</taxon>
        <taxon>Bacillati</taxon>
        <taxon>Bacillota</taxon>
        <taxon>Clostridia</taxon>
        <taxon>Lachnospirales</taxon>
        <taxon>Lachnospiraceae</taxon>
        <taxon>Mediterraneibacter</taxon>
    </lineage>
</organism>
<protein>
    <recommendedName>
        <fullName evidence="3">histidine kinase</fullName>
        <ecNumber evidence="3">2.7.13.3</ecNumber>
    </recommendedName>
</protein>
<keyword evidence="9" id="KW-0418">Kinase</keyword>
<feature type="transmembrane region" description="Helical" evidence="16">
    <location>
        <begin position="586"/>
        <end position="605"/>
    </location>
</feature>
<dbReference type="GO" id="GO:0005886">
    <property type="term" value="C:plasma membrane"/>
    <property type="evidence" value="ECO:0007669"/>
    <property type="project" value="UniProtKB-SubCell"/>
</dbReference>
<evidence type="ECO:0000313" key="19">
    <source>
        <dbReference type="Proteomes" id="UP000078383"/>
    </source>
</evidence>
<feature type="domain" description="Histidine kinase" evidence="17">
    <location>
        <begin position="672"/>
        <end position="886"/>
    </location>
</feature>
<dbReference type="InterPro" id="IPR005467">
    <property type="entry name" value="His_kinase_dom"/>
</dbReference>
<evidence type="ECO:0000256" key="4">
    <source>
        <dbReference type="ARBA" id="ARBA00022475"/>
    </source>
</evidence>
<dbReference type="EC" id="2.7.13.3" evidence="3"/>
<evidence type="ECO:0000256" key="2">
    <source>
        <dbReference type="ARBA" id="ARBA00004651"/>
    </source>
</evidence>
<keyword evidence="14" id="KW-0175">Coiled coil</keyword>
<evidence type="ECO:0000256" key="9">
    <source>
        <dbReference type="ARBA" id="ARBA00022777"/>
    </source>
</evidence>
<keyword evidence="6 18" id="KW-0808">Transferase</keyword>
<feature type="compositionally biased region" description="Basic and acidic residues" evidence="15">
    <location>
        <begin position="896"/>
        <end position="907"/>
    </location>
</feature>
<keyword evidence="8" id="KW-0547">Nucleotide-binding</keyword>
<dbReference type="InterPro" id="IPR003661">
    <property type="entry name" value="HisK_dim/P_dom"/>
</dbReference>
<feature type="transmembrane region" description="Helical" evidence="16">
    <location>
        <begin position="562"/>
        <end position="580"/>
    </location>
</feature>
<dbReference type="InterPro" id="IPR003594">
    <property type="entry name" value="HATPase_dom"/>
</dbReference>
<dbReference type="Gene3D" id="1.10.287.130">
    <property type="match status" value="1"/>
</dbReference>
<keyword evidence="13 16" id="KW-0472">Membrane</keyword>
<evidence type="ECO:0000256" key="5">
    <source>
        <dbReference type="ARBA" id="ARBA00022553"/>
    </source>
</evidence>
<evidence type="ECO:0000259" key="17">
    <source>
        <dbReference type="PROSITE" id="PS50109"/>
    </source>
</evidence>
<evidence type="ECO:0000256" key="16">
    <source>
        <dbReference type="SAM" id="Phobius"/>
    </source>
</evidence>
<evidence type="ECO:0000256" key="11">
    <source>
        <dbReference type="ARBA" id="ARBA00022989"/>
    </source>
</evidence>
<dbReference type="SMART" id="SM00387">
    <property type="entry name" value="HATPase_c"/>
    <property type="match status" value="1"/>
</dbReference>
<comment type="catalytic activity">
    <reaction evidence="1">
        <text>ATP + protein L-histidine = ADP + protein N-phospho-L-histidine.</text>
        <dbReference type="EC" id="2.7.13.3"/>
    </reaction>
</comment>
<evidence type="ECO:0000256" key="13">
    <source>
        <dbReference type="ARBA" id="ARBA00023136"/>
    </source>
</evidence>
<evidence type="ECO:0000256" key="7">
    <source>
        <dbReference type="ARBA" id="ARBA00022692"/>
    </source>
</evidence>
<dbReference type="PANTHER" id="PTHR45528:SF1">
    <property type="entry name" value="SENSOR HISTIDINE KINASE CPXA"/>
    <property type="match status" value="1"/>
</dbReference>
<feature type="coiled-coil region" evidence="14">
    <location>
        <begin position="701"/>
        <end position="728"/>
    </location>
</feature>
<dbReference type="InterPro" id="IPR036097">
    <property type="entry name" value="HisK_dim/P_sf"/>
</dbReference>
<comment type="subcellular location">
    <subcellularLocation>
        <location evidence="2">Cell membrane</location>
        <topology evidence="2">Multi-pass membrane protein</topology>
    </subcellularLocation>
</comment>
<feature type="transmembrane region" description="Helical" evidence="16">
    <location>
        <begin position="445"/>
        <end position="473"/>
    </location>
</feature>
<evidence type="ECO:0000256" key="15">
    <source>
        <dbReference type="SAM" id="MobiDB-lite"/>
    </source>
</evidence>
<evidence type="ECO:0000256" key="1">
    <source>
        <dbReference type="ARBA" id="ARBA00000085"/>
    </source>
</evidence>
<evidence type="ECO:0000256" key="10">
    <source>
        <dbReference type="ARBA" id="ARBA00022840"/>
    </source>
</evidence>
<gene>
    <name evidence="18" type="primary">phoR_6</name>
    <name evidence="18" type="ORF">ERS852502_02510</name>
</gene>
<feature type="transmembrane region" description="Helical" evidence="16">
    <location>
        <begin position="511"/>
        <end position="531"/>
    </location>
</feature>
<dbReference type="SMART" id="SM00388">
    <property type="entry name" value="HisKA"/>
    <property type="match status" value="1"/>
</dbReference>
<dbReference type="Proteomes" id="UP000078383">
    <property type="component" value="Unassembled WGS sequence"/>
</dbReference>
<dbReference type="SUPFAM" id="SSF47384">
    <property type="entry name" value="Homodimeric domain of signal transducing histidine kinase"/>
    <property type="match status" value="1"/>
</dbReference>
<accession>A0A174ZX33</accession>
<feature type="transmembrane region" description="Helical" evidence="16">
    <location>
        <begin position="401"/>
        <end position="424"/>
    </location>
</feature>
<sequence>MHKKAYKEGLTMKKWYRKTVTRTIVLVVAILSGALLVTNLLSLLTLAGGMSLSQIQKMNTQSFEESEEFSKMVESYMYDVQEKLYLQNLFESDGAYNPKKLVDVMELSKKGKISETNLSGVTYTMEELVNWGETYSGTDNDNLYKQNGVIVCQKPDGNYYYYYMNDFFSLVNAGKLQFQMGEQDRDQFLAGLQAGEFTTSGYYTFQITDENGELLYTDCWNFGQSMIEKYAPVGADNLLQVVNNNPQLNGRLTLVYDNIATALQTIYEDWQDYEGGWNYLEEGNTNFTYLYADESTKKVTTNKAEYANYADVKKSIEDMIESASKNPVKYMVIYPELKDFKTNMNVSYSDQWLNTRSYGYYSGGTKWKDVFAVAVDTNYPIQDQFYQNSIEYQNNIPHMKAALYFMIFSSVLFLITVVWLTLGAGRKPQDEELHLLKFDSWKTEIAAAVVIFVWVIGSYFFFVAGIDGIHILFDGITGLSSSYGAVESDTFIPSSYVPNVYMQTLSLGESVGAFAYGTFTFTCFFAGYLSLVRRIKAKSLWENSLLRSFGIFIGKILRDMKLTKKTAGLLILYFLFQLFVLWGGDFFLVILLLIADAVLFYYMVANVMEKNRLRKGIQEIAAGNMSYQIPIDGLHGENKKFALMINGIGTGLNKAVAEAMKNERLKTDLITNVSHDIKTPLTSILNYVGILRQTDPADPKVQDYLNILEEKAQRLKTLTEDVVEASKVSSGNISLEYMDLDLSEMIQQTQGELEEKFEARNLAIVTDLPTEPAVVHVDGRRMWRVLENIYGNAAKYAMPGTRVYATLKTDDTKVRFSLKNVSEHQLNIQADELTERFIRGDISRSTEGSGLGLSIAKSLTTMQGGTFDLYLDGDLFRVDITFPRVKAKGNAGGTTEESKEKTTSGVS</sequence>
<keyword evidence="7 16" id="KW-0812">Transmembrane</keyword>
<keyword evidence="5" id="KW-0597">Phosphoprotein</keyword>
<dbReference type="InterPro" id="IPR050398">
    <property type="entry name" value="HssS/ArlS-like"/>
</dbReference>